<keyword evidence="5 8" id="KW-0812">Transmembrane</keyword>
<feature type="transmembrane region" description="Helical" evidence="8">
    <location>
        <begin position="182"/>
        <end position="198"/>
    </location>
</feature>
<reference evidence="10 11" key="1">
    <citation type="journal article" date="2014" name="Int. J. Syst. Evol. Microbiol.">
        <title>Methanobacterium paludis sp. nov. and a novel strain of Methanobacterium lacus isolated from northern peatlands.</title>
        <authorList>
            <person name="Cadillo-Quiroz H."/>
            <person name="Brauer S.L."/>
            <person name="Goodson N."/>
            <person name="Yavitt J.B."/>
            <person name="Zinder S.H."/>
        </authorList>
    </citation>
    <scope>NUCLEOTIDE SEQUENCE [LARGE SCALE GENOMIC DNA]</scope>
    <source>
        <strain evidence="11">DSM 25820 / JCM 18151 / SWAN1</strain>
    </source>
</reference>
<dbReference type="PANTHER" id="PTHR33908">
    <property type="entry name" value="MANNOSYLTRANSFERASE YKCB-RELATED"/>
    <property type="match status" value="1"/>
</dbReference>
<dbReference type="InterPro" id="IPR050297">
    <property type="entry name" value="LipidA_mod_glycosyltrf_83"/>
</dbReference>
<dbReference type="GO" id="GO:0005886">
    <property type="term" value="C:plasma membrane"/>
    <property type="evidence" value="ECO:0007669"/>
    <property type="project" value="UniProtKB-SubCell"/>
</dbReference>
<evidence type="ECO:0000256" key="4">
    <source>
        <dbReference type="ARBA" id="ARBA00022679"/>
    </source>
</evidence>
<protein>
    <recommendedName>
        <fullName evidence="9">Glycosyltransferase RgtA/B/C/D-like domain-containing protein</fullName>
    </recommendedName>
</protein>
<name>F6D808_METPW</name>
<dbReference type="HOGENOM" id="CLU_504010_0_0_2"/>
<feature type="transmembrane region" description="Helical" evidence="8">
    <location>
        <begin position="82"/>
        <end position="102"/>
    </location>
</feature>
<evidence type="ECO:0000256" key="7">
    <source>
        <dbReference type="ARBA" id="ARBA00023136"/>
    </source>
</evidence>
<feature type="transmembrane region" description="Helical" evidence="8">
    <location>
        <begin position="376"/>
        <end position="396"/>
    </location>
</feature>
<dbReference type="Pfam" id="PF13231">
    <property type="entry name" value="PMT_2"/>
    <property type="match status" value="1"/>
</dbReference>
<evidence type="ECO:0000256" key="5">
    <source>
        <dbReference type="ARBA" id="ARBA00022692"/>
    </source>
</evidence>
<feature type="transmembrane region" description="Helical" evidence="8">
    <location>
        <begin position="210"/>
        <end position="228"/>
    </location>
</feature>
<dbReference type="STRING" id="868131.MSWAN_1517"/>
<evidence type="ECO:0000259" key="9">
    <source>
        <dbReference type="Pfam" id="PF13231"/>
    </source>
</evidence>
<feature type="transmembrane region" description="Helical" evidence="8">
    <location>
        <begin position="353"/>
        <end position="370"/>
    </location>
</feature>
<dbReference type="GO" id="GO:0016763">
    <property type="term" value="F:pentosyltransferase activity"/>
    <property type="evidence" value="ECO:0007669"/>
    <property type="project" value="TreeGrafter"/>
</dbReference>
<dbReference type="RefSeq" id="WP_013826030.1">
    <property type="nucleotide sequence ID" value="NC_015574.1"/>
</dbReference>
<keyword evidence="3" id="KW-0328">Glycosyltransferase</keyword>
<feature type="transmembrane region" description="Helical" evidence="8">
    <location>
        <begin position="408"/>
        <end position="429"/>
    </location>
</feature>
<dbReference type="KEGG" id="mew:MSWAN_1517"/>
<dbReference type="EMBL" id="CP002772">
    <property type="protein sequence ID" value="AEG18531.1"/>
    <property type="molecule type" value="Genomic_DNA"/>
</dbReference>
<sequence>MENKYFLKKNWDLIIVLILYSLLTVLYLHYYQYKTGGDELSYINIAHEYAVGKWGDAINGYWSPLYSWLMTPFLLLGSTPLYAVYVSKIVSIIIGFFTIISVNRLSRTFGLSKVVKRALLFSLVPVILYFSLMYNTPDLLLVCVLVYYLAIIFDPEYSDKWFNGVLCGFLGALAYLTKSFAFPFFLAHFILFNLIYYFKGLNSQKRRNVLKNMVLGLFVFFVIGGLWAGTISEKYGKLTISTSGEHNQALVGPVYAVNPIEHAAHPIYYMGLLKPPYNSSISIWDDPSTINMVKWSPFDSVGSFEYELKLIWANILYTTQIIESFFLIAVVIIVAAVLFILKSKSQKASKDKLIYLLITMFIYVGGYCLIVPEWRYYFLIFILLMLMGFYLIDTLYKNKNLNSTLRNILLIVLILSFVMEPIYELNLFATSEDNVYILSNNLKDDYGIHGNLASNNEWDKDIASEKWGEMLCIAYYSNCKYYGLTKKNENSKDLQGELDANNIDYYFVWDDHDNITLPGYMEITNDEIQGLKIYKRNGEN</sequence>
<evidence type="ECO:0000256" key="2">
    <source>
        <dbReference type="ARBA" id="ARBA00022475"/>
    </source>
</evidence>
<keyword evidence="7 8" id="KW-0472">Membrane</keyword>
<feature type="transmembrane region" description="Helical" evidence="8">
    <location>
        <begin position="138"/>
        <end position="154"/>
    </location>
</feature>
<evidence type="ECO:0000256" key="1">
    <source>
        <dbReference type="ARBA" id="ARBA00004651"/>
    </source>
</evidence>
<dbReference type="InterPro" id="IPR038731">
    <property type="entry name" value="RgtA/B/C-like"/>
</dbReference>
<dbReference type="AlphaFoldDB" id="F6D808"/>
<comment type="subcellular location">
    <subcellularLocation>
        <location evidence="1">Cell membrane</location>
        <topology evidence="1">Multi-pass membrane protein</topology>
    </subcellularLocation>
</comment>
<dbReference type="GeneID" id="10669024"/>
<dbReference type="PANTHER" id="PTHR33908:SF11">
    <property type="entry name" value="MEMBRANE PROTEIN"/>
    <property type="match status" value="1"/>
</dbReference>
<evidence type="ECO:0000256" key="6">
    <source>
        <dbReference type="ARBA" id="ARBA00022989"/>
    </source>
</evidence>
<dbReference type="eggNOG" id="arCOG00567">
    <property type="taxonomic scope" value="Archaea"/>
</dbReference>
<gene>
    <name evidence="10" type="ordered locus">MSWAN_1517</name>
</gene>
<keyword evidence="6 8" id="KW-1133">Transmembrane helix</keyword>
<evidence type="ECO:0000256" key="8">
    <source>
        <dbReference type="SAM" id="Phobius"/>
    </source>
</evidence>
<dbReference type="Proteomes" id="UP000009231">
    <property type="component" value="Chromosome"/>
</dbReference>
<evidence type="ECO:0000256" key="3">
    <source>
        <dbReference type="ARBA" id="ARBA00022676"/>
    </source>
</evidence>
<feature type="transmembrane region" description="Helical" evidence="8">
    <location>
        <begin position="12"/>
        <end position="31"/>
    </location>
</feature>
<evidence type="ECO:0000313" key="10">
    <source>
        <dbReference type="EMBL" id="AEG18531.1"/>
    </source>
</evidence>
<dbReference type="GO" id="GO:0008610">
    <property type="term" value="P:lipid biosynthetic process"/>
    <property type="evidence" value="ECO:0007669"/>
    <property type="project" value="UniProtKB-ARBA"/>
</dbReference>
<organism evidence="10 11">
    <name type="scientific">Methanobacterium paludis (strain DSM 25820 / JCM 18151 / SWAN1)</name>
    <dbReference type="NCBI Taxonomy" id="868131"/>
    <lineage>
        <taxon>Archaea</taxon>
        <taxon>Methanobacteriati</taxon>
        <taxon>Methanobacteriota</taxon>
        <taxon>Methanomada group</taxon>
        <taxon>Methanobacteria</taxon>
        <taxon>Methanobacteriales</taxon>
        <taxon>Methanobacteriaceae</taxon>
        <taxon>Methanobacterium</taxon>
    </lineage>
</organism>
<keyword evidence="4" id="KW-0808">Transferase</keyword>
<keyword evidence="2" id="KW-1003">Cell membrane</keyword>
<accession>F6D808</accession>
<proteinExistence type="predicted"/>
<feature type="transmembrane region" description="Helical" evidence="8">
    <location>
        <begin position="315"/>
        <end position="341"/>
    </location>
</feature>
<dbReference type="OrthoDB" id="71474at2157"/>
<feature type="domain" description="Glycosyltransferase RgtA/B/C/D-like" evidence="9">
    <location>
        <begin position="64"/>
        <end position="220"/>
    </location>
</feature>
<evidence type="ECO:0000313" key="11">
    <source>
        <dbReference type="Proteomes" id="UP000009231"/>
    </source>
</evidence>
<keyword evidence="11" id="KW-1185">Reference proteome</keyword>